<dbReference type="GO" id="GO:0008564">
    <property type="term" value="F:protein-exporting ATPase activity"/>
    <property type="evidence" value="ECO:0007669"/>
    <property type="project" value="UniProtKB-EC"/>
</dbReference>
<evidence type="ECO:0000256" key="14">
    <source>
        <dbReference type="ARBA" id="ARBA00023136"/>
    </source>
</evidence>
<dbReference type="InterPro" id="IPR000185">
    <property type="entry name" value="SecA"/>
</dbReference>
<dbReference type="PRINTS" id="PR00906">
    <property type="entry name" value="SECA"/>
</dbReference>
<dbReference type="GO" id="GO:0005524">
    <property type="term" value="F:ATP binding"/>
    <property type="evidence" value="ECO:0007669"/>
    <property type="project" value="UniProtKB-UniRule"/>
</dbReference>
<dbReference type="GO" id="GO:0046872">
    <property type="term" value="F:metal ion binding"/>
    <property type="evidence" value="ECO:0007669"/>
    <property type="project" value="UniProtKB-KW"/>
</dbReference>
<comment type="function">
    <text evidence="16">Part of the Sec protein translocase complex. Interacts with the SecYEG preprotein conducting channel. Has a central role in coupling the hydrolysis of ATP to the transfer of proteins into and across the cell membrane, serving both as a receptor for the preprotein-SecB complex and as an ATP-driven molecular motor driving the stepwise translocation of polypeptide chains across the membrane.</text>
</comment>
<dbReference type="GO" id="GO:0006605">
    <property type="term" value="P:protein targeting"/>
    <property type="evidence" value="ECO:0007669"/>
    <property type="project" value="UniProtKB-UniRule"/>
</dbReference>
<dbReference type="SUPFAM" id="SSF81886">
    <property type="entry name" value="Helical scaffold and wing domains of SecA"/>
    <property type="match status" value="1"/>
</dbReference>
<dbReference type="Gene3D" id="1.10.3060.10">
    <property type="entry name" value="Helical scaffold and wing domains of SecA"/>
    <property type="match status" value="1"/>
</dbReference>
<dbReference type="InterPro" id="IPR011130">
    <property type="entry name" value="SecA_preprotein_X-link_dom"/>
</dbReference>
<evidence type="ECO:0000256" key="17">
    <source>
        <dbReference type="RuleBase" id="RU003874"/>
    </source>
</evidence>
<dbReference type="InterPro" id="IPR036670">
    <property type="entry name" value="SecA_X-link_sf"/>
</dbReference>
<dbReference type="InterPro" id="IPR036266">
    <property type="entry name" value="SecA_Wing/Scaffold_sf"/>
</dbReference>
<dbReference type="GO" id="GO:0017038">
    <property type="term" value="P:protein import"/>
    <property type="evidence" value="ECO:0007669"/>
    <property type="project" value="InterPro"/>
</dbReference>
<comment type="subcellular location">
    <subcellularLocation>
        <location evidence="16">Cell membrane</location>
        <topology evidence="16">Peripheral membrane protein</topology>
        <orientation evidence="16">Cytoplasmic side</orientation>
    </subcellularLocation>
    <subcellularLocation>
        <location evidence="16">Cytoplasm</location>
    </subcellularLocation>
    <text evidence="16">Distribution is 50-50.</text>
</comment>
<keyword evidence="11 16" id="KW-0653">Protein transport</keyword>
<evidence type="ECO:0000256" key="2">
    <source>
        <dbReference type="ARBA" id="ARBA00007650"/>
    </source>
</evidence>
<dbReference type="InterPro" id="IPR027417">
    <property type="entry name" value="P-loop_NTPase"/>
</dbReference>
<evidence type="ECO:0000256" key="6">
    <source>
        <dbReference type="ARBA" id="ARBA00022519"/>
    </source>
</evidence>
<dbReference type="GO" id="GO:0043952">
    <property type="term" value="P:protein transport by the Sec complex"/>
    <property type="evidence" value="ECO:0007669"/>
    <property type="project" value="UniProtKB-ARBA"/>
</dbReference>
<dbReference type="Proteomes" id="UP000095322">
    <property type="component" value="Chromosome I"/>
</dbReference>
<dbReference type="EMBL" id="LN999833">
    <property type="protein sequence ID" value="CUX96467.1"/>
    <property type="molecule type" value="Genomic_DNA"/>
</dbReference>
<dbReference type="GO" id="GO:0065002">
    <property type="term" value="P:intracellular protein transmembrane transport"/>
    <property type="evidence" value="ECO:0007669"/>
    <property type="project" value="UniProtKB-UniRule"/>
</dbReference>
<dbReference type="FunFam" id="1.10.3060.10:FF:000001">
    <property type="entry name" value="Preprotein translocase subunit SecA"/>
    <property type="match status" value="1"/>
</dbReference>
<keyword evidence="12 16" id="KW-1278">Translocase</keyword>
<comment type="cofactor">
    <cofactor evidence="1">
        <name>Zn(2+)</name>
        <dbReference type="ChEBI" id="CHEBI:29105"/>
    </cofactor>
</comment>
<evidence type="ECO:0000256" key="8">
    <source>
        <dbReference type="ARBA" id="ARBA00022741"/>
    </source>
</evidence>
<gene>
    <name evidence="16 20" type="primary">secA</name>
    <name evidence="20" type="ORF">MHIR_DE00127</name>
</gene>
<dbReference type="Pfam" id="PF01043">
    <property type="entry name" value="SecA_PP_bind"/>
    <property type="match status" value="1"/>
</dbReference>
<dbReference type="InterPro" id="IPR020937">
    <property type="entry name" value="SecA_CS"/>
</dbReference>
<keyword evidence="6" id="KW-0997">Cell inner membrane</keyword>
<evidence type="ECO:0000313" key="20">
    <source>
        <dbReference type="EMBL" id="CUX96467.1"/>
    </source>
</evidence>
<keyword evidence="3 16" id="KW-0813">Transport</keyword>
<dbReference type="Gene3D" id="3.90.1440.10">
    <property type="entry name" value="SecA, preprotein cross-linking domain"/>
    <property type="match status" value="1"/>
</dbReference>
<keyword evidence="13 16" id="KW-0811">Translocation</keyword>
<dbReference type="PROSITE" id="PS01312">
    <property type="entry name" value="SECA"/>
    <property type="match status" value="1"/>
</dbReference>
<dbReference type="PANTHER" id="PTHR30612">
    <property type="entry name" value="SECA INNER MEMBRANE COMPONENT OF SEC PROTEIN SECRETION SYSTEM"/>
    <property type="match status" value="1"/>
</dbReference>
<evidence type="ECO:0000256" key="7">
    <source>
        <dbReference type="ARBA" id="ARBA00022723"/>
    </source>
</evidence>
<evidence type="ECO:0000256" key="1">
    <source>
        <dbReference type="ARBA" id="ARBA00001947"/>
    </source>
</evidence>
<evidence type="ECO:0000256" key="5">
    <source>
        <dbReference type="ARBA" id="ARBA00022490"/>
    </source>
</evidence>
<evidence type="ECO:0000256" key="4">
    <source>
        <dbReference type="ARBA" id="ARBA00022475"/>
    </source>
</evidence>
<dbReference type="InterPro" id="IPR014001">
    <property type="entry name" value="Helicase_ATP-bd"/>
</dbReference>
<dbReference type="InterPro" id="IPR011116">
    <property type="entry name" value="SecA_Wing/Scaffold"/>
</dbReference>
<dbReference type="GO" id="GO:0031522">
    <property type="term" value="C:cell envelope Sec protein transport complex"/>
    <property type="evidence" value="ECO:0007669"/>
    <property type="project" value="TreeGrafter"/>
</dbReference>
<feature type="binding site" evidence="16">
    <location>
        <position position="512"/>
    </location>
    <ligand>
        <name>ATP</name>
        <dbReference type="ChEBI" id="CHEBI:30616"/>
    </ligand>
</feature>
<dbReference type="Pfam" id="PF07517">
    <property type="entry name" value="SecA_DEAD"/>
    <property type="match status" value="1"/>
</dbReference>
<dbReference type="EC" id="7.4.2.8" evidence="16"/>
<reference evidence="21" key="1">
    <citation type="submission" date="2016-01" db="EMBL/GenBank/DDBJ databases">
        <authorList>
            <person name="Husnik F."/>
        </authorList>
    </citation>
    <scope>NUCLEOTIDE SEQUENCE [LARGE SCALE GENOMIC DNA]</scope>
</reference>
<dbReference type="SMART" id="SM00958">
    <property type="entry name" value="SecA_PP_bind"/>
    <property type="match status" value="1"/>
</dbReference>
<dbReference type="PANTHER" id="PTHR30612:SF0">
    <property type="entry name" value="CHLOROPLAST PROTEIN-TRANSPORTING ATPASE"/>
    <property type="match status" value="1"/>
</dbReference>
<dbReference type="FunFam" id="3.40.50.300:FF:000081">
    <property type="entry name" value="Preprotein translocase subunit SecA"/>
    <property type="match status" value="1"/>
</dbReference>
<evidence type="ECO:0000259" key="18">
    <source>
        <dbReference type="PROSITE" id="PS51192"/>
    </source>
</evidence>
<evidence type="ECO:0000256" key="11">
    <source>
        <dbReference type="ARBA" id="ARBA00022927"/>
    </source>
</evidence>
<dbReference type="HAMAP" id="MF_01382">
    <property type="entry name" value="SecA"/>
    <property type="match status" value="1"/>
</dbReference>
<keyword evidence="7" id="KW-0479">Metal-binding</keyword>
<name>A0A143WSG7_9ENTR</name>
<dbReference type="NCBIfam" id="TIGR00963">
    <property type="entry name" value="secA"/>
    <property type="match status" value="1"/>
</dbReference>
<evidence type="ECO:0000256" key="13">
    <source>
        <dbReference type="ARBA" id="ARBA00023010"/>
    </source>
</evidence>
<keyword evidence="4 16" id="KW-1003">Cell membrane</keyword>
<dbReference type="NCBIfam" id="NF009538">
    <property type="entry name" value="PRK12904.1"/>
    <property type="match status" value="1"/>
</dbReference>
<feature type="domain" description="SecA family profile" evidence="19">
    <location>
        <begin position="3"/>
        <end position="619"/>
    </location>
</feature>
<comment type="induction">
    <text evidence="16">Repressed under conditions of excess protein secretion capacity and derepressed when protein secretion becomes limiting. This is regulated by SecM.</text>
</comment>
<feature type="binding site" evidence="16">
    <location>
        <position position="87"/>
    </location>
    <ligand>
        <name>ATP</name>
        <dbReference type="ChEBI" id="CHEBI:30616"/>
    </ligand>
</feature>
<keyword evidence="21" id="KW-1185">Reference proteome</keyword>
<dbReference type="Pfam" id="PF02810">
    <property type="entry name" value="SEC-C"/>
    <property type="match status" value="1"/>
</dbReference>
<sequence length="901" mass="102139">MLAKCLTKIFGSRNDRILRRMNSIVNAINQMESAMEKLSNEQLSGKTSEFRNRIAQGATVDSLLPEAFAVVREASKRLLGMRHFDVQLIGGIILNDRCIAEMRTGEGKTLTATLPAYLNALSGKGVHIVTVNDYLAQRDAEKNRPLFEFLRMSIGINLPGLPAQDKRTAYAADITYGTNNEYGFDYLRDNMAFSPEERVQRKLHYALVDEVDSILIDEARTPLIISGPAEDSSDMYRRINKLIPHLTRQDKEDSESFQGEGHFSVDEKSRQVNLTERGLVLIEELLVKAGIMEEGASLYSSVNIMLMYHVTAALRAHVLFVRDVDYIVKDNAVIIVDEHTGRTMPGRRWSDGLHQAVEAKENITIQNENQTLASITFQNYFRLYEKLAGMTGTANTEAFEFSAIYQLNTIVVPTNQLMIRKDLPDLVYMTEKEKIDAIIKDIKTCIERGQPVLVGTISIEKSELISSELEKAGIAHKVLNAKFHAMEADIVAQAGQPGAVTIATNMAGRGTDIVLGGSWQAEVAALEFPNKQKIAAIKAAWQLRHEIVKAAGGLHIIGTERHESRRIDNQLRGRSGRQGDAGSSRFYLSMEDALMRIFSSNRVSGIMRKFGMQHGEAIEHHWVTKAIANAQRKVENRNFDIRKQLLEYDDVANDQRRAIYTQRNELLDKEDISETVKSIREDVLKTILNSYIPPQSLEEMWDVPGLEQRLKDDLNLDMPIAQWLDDEPGLHEVTLRKRVLDQTLTQYRRKKEILGSDMMRNFEKGVMLQTLDSLWKEHLAAMDYLRQGIHLRGYAQKDPKQEYKRESFAMFAVMLESLKHEVIKTLSKVQVCMPEEVAGIEPQHEKTKHLVRQKQLNHQVQVKVFTNKSVAMLQKGRKVGRNNSCPCNSGKKFKHCHGKLQ</sequence>
<dbReference type="AlphaFoldDB" id="A0A143WSG7"/>
<evidence type="ECO:0000256" key="9">
    <source>
        <dbReference type="ARBA" id="ARBA00022833"/>
    </source>
</evidence>
<evidence type="ECO:0000313" key="21">
    <source>
        <dbReference type="Proteomes" id="UP000095322"/>
    </source>
</evidence>
<dbReference type="GO" id="GO:0005886">
    <property type="term" value="C:plasma membrane"/>
    <property type="evidence" value="ECO:0007669"/>
    <property type="project" value="UniProtKB-SubCell"/>
</dbReference>
<feature type="domain" description="Helicase ATP-binding" evidence="18">
    <location>
        <begin position="89"/>
        <end position="247"/>
    </location>
</feature>
<feature type="binding site" evidence="16">
    <location>
        <begin position="105"/>
        <end position="109"/>
    </location>
    <ligand>
        <name>ATP</name>
        <dbReference type="ChEBI" id="CHEBI:30616"/>
    </ligand>
</feature>
<dbReference type="InterPro" id="IPR011115">
    <property type="entry name" value="SecA_DEAD"/>
</dbReference>
<keyword evidence="5 16" id="KW-0963">Cytoplasm</keyword>
<evidence type="ECO:0000256" key="16">
    <source>
        <dbReference type="HAMAP-Rule" id="MF_01382"/>
    </source>
</evidence>
<dbReference type="STRING" id="1778262.MHIR_DE00127"/>
<dbReference type="CDD" id="cd18803">
    <property type="entry name" value="SF2_C_secA"/>
    <property type="match status" value="1"/>
</dbReference>
<evidence type="ECO:0000256" key="3">
    <source>
        <dbReference type="ARBA" id="ARBA00022448"/>
    </source>
</evidence>
<organism evidence="20 21">
    <name type="scientific">Candidatus Doolittlea endobia</name>
    <dbReference type="NCBI Taxonomy" id="1778262"/>
    <lineage>
        <taxon>Bacteria</taxon>
        <taxon>Pseudomonadati</taxon>
        <taxon>Pseudomonadota</taxon>
        <taxon>Gammaproteobacteria</taxon>
        <taxon>Enterobacterales</taxon>
        <taxon>Enterobacteriaceae</taxon>
        <taxon>Candidatus Doolittlea</taxon>
    </lineage>
</organism>
<dbReference type="SUPFAM" id="SSF52540">
    <property type="entry name" value="P-loop containing nucleoside triphosphate hydrolases"/>
    <property type="match status" value="2"/>
</dbReference>
<evidence type="ECO:0000256" key="10">
    <source>
        <dbReference type="ARBA" id="ARBA00022840"/>
    </source>
</evidence>
<dbReference type="InterPro" id="IPR014018">
    <property type="entry name" value="SecA_motor_DEAD"/>
</dbReference>
<keyword evidence="8 16" id="KW-0547">Nucleotide-binding</keyword>
<dbReference type="GO" id="GO:0005829">
    <property type="term" value="C:cytosol"/>
    <property type="evidence" value="ECO:0007669"/>
    <property type="project" value="TreeGrafter"/>
</dbReference>
<keyword evidence="9" id="KW-0862">Zinc</keyword>
<dbReference type="PROSITE" id="PS51192">
    <property type="entry name" value="HELICASE_ATP_BIND_1"/>
    <property type="match status" value="1"/>
</dbReference>
<keyword evidence="14 16" id="KW-0472">Membrane</keyword>
<dbReference type="PATRIC" id="fig|1778262.3.peg.208"/>
<proteinExistence type="evidence at transcript level"/>
<evidence type="ECO:0000259" key="19">
    <source>
        <dbReference type="PROSITE" id="PS51196"/>
    </source>
</evidence>
<dbReference type="OrthoDB" id="9805579at2"/>
<dbReference type="RefSeq" id="WP_067565360.1">
    <property type="nucleotide sequence ID" value="NZ_LN999833.1"/>
</dbReference>
<dbReference type="InterPro" id="IPR044722">
    <property type="entry name" value="SecA_SF2_C"/>
</dbReference>
<keyword evidence="10 16" id="KW-0067">ATP-binding</keyword>
<dbReference type="InterPro" id="IPR004027">
    <property type="entry name" value="SEC_C_motif"/>
</dbReference>
<dbReference type="KEGG" id="den:MHIR_DE00127"/>
<accession>A0A143WSG7</accession>
<dbReference type="SMART" id="SM00957">
    <property type="entry name" value="SecA_DEAD"/>
    <property type="match status" value="1"/>
</dbReference>
<dbReference type="Pfam" id="PF21090">
    <property type="entry name" value="P-loop_SecA"/>
    <property type="match status" value="1"/>
</dbReference>
<dbReference type="CDD" id="cd17928">
    <property type="entry name" value="DEXDc_SecA"/>
    <property type="match status" value="1"/>
</dbReference>
<evidence type="ECO:0000256" key="15">
    <source>
        <dbReference type="ARBA" id="ARBA00034006"/>
    </source>
</evidence>
<evidence type="ECO:0000256" key="12">
    <source>
        <dbReference type="ARBA" id="ARBA00022967"/>
    </source>
</evidence>
<dbReference type="Pfam" id="PF07516">
    <property type="entry name" value="SecA_SW"/>
    <property type="match status" value="1"/>
</dbReference>
<comment type="subunit">
    <text evidence="16">Monomer and homodimer. Part of the essential Sec protein translocation apparatus which comprises SecA, SecYEG and auxiliary proteins SecDF-YajC and YidC.</text>
</comment>
<comment type="similarity">
    <text evidence="2 16 17">Belongs to the SecA family.</text>
</comment>
<dbReference type="PROSITE" id="PS51196">
    <property type="entry name" value="SECA_MOTOR_DEAD"/>
    <property type="match status" value="1"/>
</dbReference>
<comment type="catalytic activity">
    <reaction evidence="15 16">
        <text>ATP + H2O + cellular proteinSide 1 = ADP + phosphate + cellular proteinSide 2.</text>
        <dbReference type="EC" id="7.4.2.8"/>
    </reaction>
</comment>
<dbReference type="FunFam" id="3.40.50.300:FF:000113">
    <property type="entry name" value="Preprotein translocase subunit SecA"/>
    <property type="match status" value="1"/>
</dbReference>
<dbReference type="Gene3D" id="3.40.50.300">
    <property type="entry name" value="P-loop containing nucleotide triphosphate hydrolases"/>
    <property type="match status" value="2"/>
</dbReference>
<dbReference type="FunFam" id="3.90.1440.10:FF:000001">
    <property type="entry name" value="Preprotein translocase subunit SecA"/>
    <property type="match status" value="1"/>
</dbReference>
<protein>
    <recommendedName>
        <fullName evidence="16 17">Protein translocase subunit SecA</fullName>
        <ecNumber evidence="16">7.4.2.8</ecNumber>
    </recommendedName>
</protein>
<dbReference type="SUPFAM" id="SSF81767">
    <property type="entry name" value="Pre-protein crosslinking domain of SecA"/>
    <property type="match status" value="1"/>
</dbReference>